<evidence type="ECO:0000313" key="2">
    <source>
        <dbReference type="Proteomes" id="UP000031668"/>
    </source>
</evidence>
<reference evidence="1 2" key="1">
    <citation type="journal article" date="2014" name="Genome Biol. Evol.">
        <title>The genome of the myxosporean Thelohanellus kitauei shows adaptations to nutrient acquisition within its fish host.</title>
        <authorList>
            <person name="Yang Y."/>
            <person name="Xiong J."/>
            <person name="Zhou Z."/>
            <person name="Huo F."/>
            <person name="Miao W."/>
            <person name="Ran C."/>
            <person name="Liu Y."/>
            <person name="Zhang J."/>
            <person name="Feng J."/>
            <person name="Wang M."/>
            <person name="Wang M."/>
            <person name="Wang L."/>
            <person name="Yao B."/>
        </authorList>
    </citation>
    <scope>NUCLEOTIDE SEQUENCE [LARGE SCALE GENOMIC DNA]</scope>
    <source>
        <strain evidence="1">Wuqing</strain>
    </source>
</reference>
<dbReference type="Proteomes" id="UP000031668">
    <property type="component" value="Unassembled WGS sequence"/>
</dbReference>
<sequence>MLIGYEKQTSENCNSCFRLEPQSKNQMSPKIFLAVQLFKNPKPILLSRRRKVVRTVHIEVHMTIITFSDPSSLKFHDISAGDILLTTIGWRQLACAQLVILHFAKEHKINLNN</sequence>
<evidence type="ECO:0000313" key="1">
    <source>
        <dbReference type="EMBL" id="KII64996.1"/>
    </source>
</evidence>
<keyword evidence="2" id="KW-1185">Reference proteome</keyword>
<comment type="caution">
    <text evidence="1">The sequence shown here is derived from an EMBL/GenBank/DDBJ whole genome shotgun (WGS) entry which is preliminary data.</text>
</comment>
<dbReference type="EMBL" id="JWZT01004047">
    <property type="protein sequence ID" value="KII64996.1"/>
    <property type="molecule type" value="Genomic_DNA"/>
</dbReference>
<dbReference type="AlphaFoldDB" id="A0A0C2MCW8"/>
<gene>
    <name evidence="1" type="ORF">RF11_05973</name>
</gene>
<proteinExistence type="predicted"/>
<accession>A0A0C2MCW8</accession>
<organism evidence="1 2">
    <name type="scientific">Thelohanellus kitauei</name>
    <name type="common">Myxosporean</name>
    <dbReference type="NCBI Taxonomy" id="669202"/>
    <lineage>
        <taxon>Eukaryota</taxon>
        <taxon>Metazoa</taxon>
        <taxon>Cnidaria</taxon>
        <taxon>Myxozoa</taxon>
        <taxon>Myxosporea</taxon>
        <taxon>Bivalvulida</taxon>
        <taxon>Platysporina</taxon>
        <taxon>Myxobolidae</taxon>
        <taxon>Thelohanellus</taxon>
    </lineage>
</organism>
<name>A0A0C2MCW8_THEKT</name>
<protein>
    <submittedName>
        <fullName evidence="1">Uncharacterized protein</fullName>
    </submittedName>
</protein>